<dbReference type="Gene3D" id="3.40.50.300">
    <property type="entry name" value="P-loop containing nucleotide triphosphate hydrolases"/>
    <property type="match status" value="1"/>
</dbReference>
<dbReference type="PIRSF" id="PIRSF003092">
    <property type="entry name" value="MinD"/>
    <property type="match status" value="1"/>
</dbReference>
<sequence>MNSRPVQVIAVSGGKGGVGKTNVAINLSVALAEAGKRVVILDADFGLANIDVLLGLRSTKTIEDVLDGRCSLQEVMLTGPAGIKIIPASSGTRRLTMLSSLEHVGLIRAFSEIAEQLDVLIVDTAAGISDSVVNFVSAAHEVLLVVCNEPSSITDAYAMIKLLNRDFGRSRFRILANMVADEAEGRQVFETLNNVCQQFIEVALIYTGAIPFDQHLRDAVRQRHPVILHAPSSVSARALRDVSKKIQMWPLPSRMEGRLLFFIEQLTAVDSQRRGIGERRDG</sequence>
<accession>A0A127M688</accession>
<dbReference type="GO" id="GO:0005829">
    <property type="term" value="C:cytosol"/>
    <property type="evidence" value="ECO:0007669"/>
    <property type="project" value="TreeGrafter"/>
</dbReference>
<dbReference type="InterPro" id="IPR033875">
    <property type="entry name" value="FlhG"/>
</dbReference>
<dbReference type="EMBL" id="CP014544">
    <property type="protein sequence ID" value="AMO68729.1"/>
    <property type="molecule type" value="Genomic_DNA"/>
</dbReference>
<dbReference type="Proteomes" id="UP000074119">
    <property type="component" value="Chromosome"/>
</dbReference>
<dbReference type="CDD" id="cd02038">
    <property type="entry name" value="FlhG-like"/>
    <property type="match status" value="1"/>
</dbReference>
<gene>
    <name evidence="3" type="ORF">AZF00_10680</name>
</gene>
<evidence type="ECO:0000313" key="3">
    <source>
        <dbReference type="EMBL" id="AMO68729.1"/>
    </source>
</evidence>
<keyword evidence="1" id="KW-0547">Nucleotide-binding</keyword>
<organism evidence="3 4">
    <name type="scientific">Zhongshania aliphaticivorans</name>
    <dbReference type="NCBI Taxonomy" id="1470434"/>
    <lineage>
        <taxon>Bacteria</taxon>
        <taxon>Pseudomonadati</taxon>
        <taxon>Pseudomonadota</taxon>
        <taxon>Gammaproteobacteria</taxon>
        <taxon>Cellvibrionales</taxon>
        <taxon>Spongiibacteraceae</taxon>
        <taxon>Zhongshania</taxon>
    </lineage>
</organism>
<dbReference type="GO" id="GO:0009898">
    <property type="term" value="C:cytoplasmic side of plasma membrane"/>
    <property type="evidence" value="ECO:0007669"/>
    <property type="project" value="TreeGrafter"/>
</dbReference>
<dbReference type="InterPro" id="IPR033756">
    <property type="entry name" value="YlxH/NBP35"/>
</dbReference>
<dbReference type="GO" id="GO:0016887">
    <property type="term" value="F:ATP hydrolysis activity"/>
    <property type="evidence" value="ECO:0007669"/>
    <property type="project" value="TreeGrafter"/>
</dbReference>
<dbReference type="KEGG" id="zal:AZF00_10680"/>
<dbReference type="PANTHER" id="PTHR43384:SF4">
    <property type="entry name" value="CELLULOSE BIOSYNTHESIS PROTEIN BCSQ-RELATED"/>
    <property type="match status" value="1"/>
</dbReference>
<evidence type="ECO:0000313" key="4">
    <source>
        <dbReference type="Proteomes" id="UP000074119"/>
    </source>
</evidence>
<dbReference type="InterPro" id="IPR050625">
    <property type="entry name" value="ParA/MinD_ATPase"/>
</dbReference>
<protein>
    <submittedName>
        <fullName evidence="3">Cobyrinic acid a,c-diamide synthase</fullName>
    </submittedName>
</protein>
<evidence type="ECO:0000256" key="2">
    <source>
        <dbReference type="ARBA" id="ARBA00022840"/>
    </source>
</evidence>
<keyword evidence="2" id="KW-0067">ATP-binding</keyword>
<proteinExistence type="predicted"/>
<evidence type="ECO:0000256" key="1">
    <source>
        <dbReference type="ARBA" id="ARBA00022741"/>
    </source>
</evidence>
<dbReference type="Pfam" id="PF10609">
    <property type="entry name" value="ParA"/>
    <property type="match status" value="1"/>
</dbReference>
<name>A0A127M688_9GAMM</name>
<dbReference type="STRING" id="1470434.AZF00_10680"/>
<dbReference type="PANTHER" id="PTHR43384">
    <property type="entry name" value="SEPTUM SITE-DETERMINING PROTEIN MIND HOMOLOG, CHLOROPLASTIC-RELATED"/>
    <property type="match status" value="1"/>
</dbReference>
<dbReference type="SUPFAM" id="SSF52540">
    <property type="entry name" value="P-loop containing nucleoside triphosphate hydrolases"/>
    <property type="match status" value="1"/>
</dbReference>
<dbReference type="GO" id="GO:0005524">
    <property type="term" value="F:ATP binding"/>
    <property type="evidence" value="ECO:0007669"/>
    <property type="project" value="UniProtKB-KW"/>
</dbReference>
<dbReference type="InterPro" id="IPR025501">
    <property type="entry name" value="MinD_FleN"/>
</dbReference>
<reference evidence="3 4" key="1">
    <citation type="submission" date="2015-12" db="EMBL/GenBank/DDBJ databases">
        <authorList>
            <person name="Shamseldin A."/>
            <person name="Moawad H."/>
            <person name="Abd El-Rahim W.M."/>
            <person name="Sadowsky M.J."/>
        </authorList>
    </citation>
    <scope>NUCLEOTIDE SEQUENCE [LARGE SCALE GENOMIC DNA]</scope>
    <source>
        <strain evidence="3 4">SM2</strain>
    </source>
</reference>
<dbReference type="GO" id="GO:0051782">
    <property type="term" value="P:negative regulation of cell division"/>
    <property type="evidence" value="ECO:0007669"/>
    <property type="project" value="TreeGrafter"/>
</dbReference>
<dbReference type="InterPro" id="IPR027417">
    <property type="entry name" value="P-loop_NTPase"/>
</dbReference>
<dbReference type="AlphaFoldDB" id="A0A127M688"/>
<dbReference type="RefSeq" id="WP_008249575.1">
    <property type="nucleotide sequence ID" value="NZ_CP014544.1"/>
</dbReference>